<dbReference type="Gene3D" id="3.30.70.100">
    <property type="match status" value="1"/>
</dbReference>
<dbReference type="Proteomes" id="UP001154282">
    <property type="component" value="Unassembled WGS sequence"/>
</dbReference>
<sequence>MNDRTTAISSSTIVSKKKKKMTMKKANNKMMKGFMCQNTAPAKTVISPAALFVCGANDLPLTSAIVPAATRPRLLLQKYNIVSSSTAANFNYSRLQQQKQVEAGDPLKLLKKPNIVVDDDEDGSKIIRHSFQVVVMRVSLHCQGCAGQVKRHISKMEGVTSFSIDLEEQKVTVMGHVSPLVVVQSISKVKRAELWPTSPSSSSSDV</sequence>
<evidence type="ECO:0000313" key="2">
    <source>
        <dbReference type="EMBL" id="CAI0375669.1"/>
    </source>
</evidence>
<protein>
    <recommendedName>
        <fullName evidence="1">HMA domain-containing protein</fullName>
    </recommendedName>
</protein>
<dbReference type="SUPFAM" id="SSF55008">
    <property type="entry name" value="HMA, heavy metal-associated domain"/>
    <property type="match status" value="1"/>
</dbReference>
<dbReference type="CDD" id="cd00371">
    <property type="entry name" value="HMA"/>
    <property type="match status" value="1"/>
</dbReference>
<feature type="domain" description="HMA" evidence="1">
    <location>
        <begin position="131"/>
        <end position="197"/>
    </location>
</feature>
<reference evidence="2" key="1">
    <citation type="submission" date="2022-08" db="EMBL/GenBank/DDBJ databases">
        <authorList>
            <person name="Gutierrez-Valencia J."/>
        </authorList>
    </citation>
    <scope>NUCLEOTIDE SEQUENCE</scope>
</reference>
<dbReference type="InterPro" id="IPR036163">
    <property type="entry name" value="HMA_dom_sf"/>
</dbReference>
<proteinExistence type="predicted"/>
<dbReference type="PANTHER" id="PTHR46119:SF8">
    <property type="entry name" value="OS08G0405700 PROTEIN"/>
    <property type="match status" value="1"/>
</dbReference>
<evidence type="ECO:0000313" key="3">
    <source>
        <dbReference type="Proteomes" id="UP001154282"/>
    </source>
</evidence>
<dbReference type="PANTHER" id="PTHR46119">
    <property type="entry name" value="OS08G0405700 PROTEIN"/>
    <property type="match status" value="1"/>
</dbReference>
<dbReference type="EMBL" id="CAMGYJ010000002">
    <property type="protein sequence ID" value="CAI0375669.1"/>
    <property type="molecule type" value="Genomic_DNA"/>
</dbReference>
<keyword evidence="3" id="KW-1185">Reference proteome</keyword>
<dbReference type="AlphaFoldDB" id="A0AAV0GTD8"/>
<dbReference type="PROSITE" id="PS50846">
    <property type="entry name" value="HMA_2"/>
    <property type="match status" value="1"/>
</dbReference>
<organism evidence="2 3">
    <name type="scientific">Linum tenue</name>
    <dbReference type="NCBI Taxonomy" id="586396"/>
    <lineage>
        <taxon>Eukaryota</taxon>
        <taxon>Viridiplantae</taxon>
        <taxon>Streptophyta</taxon>
        <taxon>Embryophyta</taxon>
        <taxon>Tracheophyta</taxon>
        <taxon>Spermatophyta</taxon>
        <taxon>Magnoliopsida</taxon>
        <taxon>eudicotyledons</taxon>
        <taxon>Gunneridae</taxon>
        <taxon>Pentapetalae</taxon>
        <taxon>rosids</taxon>
        <taxon>fabids</taxon>
        <taxon>Malpighiales</taxon>
        <taxon>Linaceae</taxon>
        <taxon>Linum</taxon>
    </lineage>
</organism>
<dbReference type="Pfam" id="PF00403">
    <property type="entry name" value="HMA"/>
    <property type="match status" value="1"/>
</dbReference>
<dbReference type="InterPro" id="IPR044526">
    <property type="entry name" value="NAKR1-3"/>
</dbReference>
<comment type="caution">
    <text evidence="2">The sequence shown here is derived from an EMBL/GenBank/DDBJ whole genome shotgun (WGS) entry which is preliminary data.</text>
</comment>
<evidence type="ECO:0000259" key="1">
    <source>
        <dbReference type="PROSITE" id="PS50846"/>
    </source>
</evidence>
<accession>A0AAV0GTD8</accession>
<gene>
    <name evidence="2" type="ORF">LITE_LOCUS692</name>
</gene>
<dbReference type="GO" id="GO:0046872">
    <property type="term" value="F:metal ion binding"/>
    <property type="evidence" value="ECO:0007669"/>
    <property type="project" value="InterPro"/>
</dbReference>
<name>A0AAV0GTD8_9ROSI</name>
<dbReference type="InterPro" id="IPR006121">
    <property type="entry name" value="HMA_dom"/>
</dbReference>